<dbReference type="Proteomes" id="UP000553193">
    <property type="component" value="Unassembled WGS sequence"/>
</dbReference>
<dbReference type="AlphaFoldDB" id="A0A840AIV7"/>
<evidence type="ECO:0000313" key="4">
    <source>
        <dbReference type="Proteomes" id="UP000553193"/>
    </source>
</evidence>
<dbReference type="InterPro" id="IPR010987">
    <property type="entry name" value="Glutathione-S-Trfase_C-like"/>
</dbReference>
<dbReference type="Pfam" id="PF13410">
    <property type="entry name" value="GST_C_2"/>
    <property type="match status" value="1"/>
</dbReference>
<feature type="domain" description="GST N-terminal" evidence="1">
    <location>
        <begin position="1"/>
        <end position="79"/>
    </location>
</feature>
<name>A0A840AIV7_9PROT</name>
<dbReference type="GO" id="GO:0016034">
    <property type="term" value="F:maleylacetoacetate isomerase activity"/>
    <property type="evidence" value="ECO:0007669"/>
    <property type="project" value="TreeGrafter"/>
</dbReference>
<dbReference type="CDD" id="cd03205">
    <property type="entry name" value="GST_C_6"/>
    <property type="match status" value="1"/>
</dbReference>
<proteinExistence type="predicted"/>
<dbReference type="PROSITE" id="PS50404">
    <property type="entry name" value="GST_NTER"/>
    <property type="match status" value="1"/>
</dbReference>
<dbReference type="PROSITE" id="PS50405">
    <property type="entry name" value="GST_CTER"/>
    <property type="match status" value="1"/>
</dbReference>
<comment type="caution">
    <text evidence="3">The sequence shown here is derived from an EMBL/GenBank/DDBJ whole genome shotgun (WGS) entry which is preliminary data.</text>
</comment>
<keyword evidence="4" id="KW-1185">Reference proteome</keyword>
<evidence type="ECO:0000313" key="3">
    <source>
        <dbReference type="EMBL" id="MBB3899985.1"/>
    </source>
</evidence>
<dbReference type="SFLD" id="SFLDG00358">
    <property type="entry name" value="Main_(cytGST)"/>
    <property type="match status" value="1"/>
</dbReference>
<reference evidence="3 4" key="1">
    <citation type="submission" date="2020-08" db="EMBL/GenBank/DDBJ databases">
        <title>Genomic Encyclopedia of Type Strains, Phase IV (KMG-IV): sequencing the most valuable type-strain genomes for metagenomic binning, comparative biology and taxonomic classification.</title>
        <authorList>
            <person name="Goeker M."/>
        </authorList>
    </citation>
    <scope>NUCLEOTIDE SEQUENCE [LARGE SCALE GENOMIC DNA]</scope>
    <source>
        <strain evidence="3 4">DSM 19979</strain>
    </source>
</reference>
<dbReference type="InterPro" id="IPR040079">
    <property type="entry name" value="Glutathione_S-Trfase"/>
</dbReference>
<dbReference type="SUPFAM" id="SSF52833">
    <property type="entry name" value="Thioredoxin-like"/>
    <property type="match status" value="1"/>
</dbReference>
<gene>
    <name evidence="3" type="ORF">GGQ83_003452</name>
</gene>
<evidence type="ECO:0000259" key="2">
    <source>
        <dbReference type="PROSITE" id="PS50405"/>
    </source>
</evidence>
<dbReference type="InterPro" id="IPR004045">
    <property type="entry name" value="Glutathione_S-Trfase_N"/>
</dbReference>
<dbReference type="GO" id="GO:0006749">
    <property type="term" value="P:glutathione metabolic process"/>
    <property type="evidence" value="ECO:0007669"/>
    <property type="project" value="TreeGrafter"/>
</dbReference>
<dbReference type="RefSeq" id="WP_184386211.1">
    <property type="nucleotide sequence ID" value="NZ_JACIDJ010000007.1"/>
</dbReference>
<dbReference type="SFLD" id="SFLDS00019">
    <property type="entry name" value="Glutathione_Transferase_(cytos"/>
    <property type="match status" value="1"/>
</dbReference>
<dbReference type="Gene3D" id="1.20.1050.10">
    <property type="match status" value="1"/>
</dbReference>
<accession>A0A840AIV7</accession>
<dbReference type="GO" id="GO:0004364">
    <property type="term" value="F:glutathione transferase activity"/>
    <property type="evidence" value="ECO:0007669"/>
    <property type="project" value="UniProtKB-EC"/>
</dbReference>
<dbReference type="Gene3D" id="3.40.30.10">
    <property type="entry name" value="Glutaredoxin"/>
    <property type="match status" value="1"/>
</dbReference>
<dbReference type="Pfam" id="PF13409">
    <property type="entry name" value="GST_N_2"/>
    <property type="match status" value="1"/>
</dbReference>
<evidence type="ECO:0000259" key="1">
    <source>
        <dbReference type="PROSITE" id="PS50404"/>
    </source>
</evidence>
<sequence length="208" mass="22892">MYRLISATPSPYARKVRIALLEKGIPFDLQTEVPWHADTATPAYNPLEKLPVLVMPDGTGIYESRFILEWLEVKHPTPRLLPDDPDGVLAARQIEVIADGVCDAVVLLFFERRREAPSEAWMARQRRKVEGGVRALAALAGEGFLVGDRFGLADIAAGTALGYLAVRFPEFDWAAEHPALAALHARLEARPSFAATRPVPQSITETVV</sequence>
<dbReference type="EMBL" id="JACIDJ010000007">
    <property type="protein sequence ID" value="MBB3899985.1"/>
    <property type="molecule type" value="Genomic_DNA"/>
</dbReference>
<dbReference type="PANTHER" id="PTHR42673">
    <property type="entry name" value="MALEYLACETOACETATE ISOMERASE"/>
    <property type="match status" value="1"/>
</dbReference>
<organism evidence="3 4">
    <name type="scientific">Roseococcus suduntuyensis</name>
    <dbReference type="NCBI Taxonomy" id="455361"/>
    <lineage>
        <taxon>Bacteria</taxon>
        <taxon>Pseudomonadati</taxon>
        <taxon>Pseudomonadota</taxon>
        <taxon>Alphaproteobacteria</taxon>
        <taxon>Acetobacterales</taxon>
        <taxon>Roseomonadaceae</taxon>
        <taxon>Roseococcus</taxon>
    </lineage>
</organism>
<dbReference type="GO" id="GO:0006559">
    <property type="term" value="P:L-phenylalanine catabolic process"/>
    <property type="evidence" value="ECO:0007669"/>
    <property type="project" value="TreeGrafter"/>
</dbReference>
<dbReference type="EC" id="2.5.1.18" evidence="3"/>
<dbReference type="PANTHER" id="PTHR42673:SF4">
    <property type="entry name" value="MALEYLACETOACETATE ISOMERASE"/>
    <property type="match status" value="1"/>
</dbReference>
<dbReference type="SUPFAM" id="SSF47616">
    <property type="entry name" value="GST C-terminal domain-like"/>
    <property type="match status" value="1"/>
</dbReference>
<protein>
    <submittedName>
        <fullName evidence="3">Glutathione S-transferase</fullName>
        <ecNumber evidence="3">2.5.1.18</ecNumber>
    </submittedName>
</protein>
<feature type="domain" description="GST C-terminal" evidence="2">
    <location>
        <begin position="83"/>
        <end position="206"/>
    </location>
</feature>
<keyword evidence="3" id="KW-0808">Transferase</keyword>
<dbReference type="InterPro" id="IPR036282">
    <property type="entry name" value="Glutathione-S-Trfase_C_sf"/>
</dbReference>
<dbReference type="InterPro" id="IPR036249">
    <property type="entry name" value="Thioredoxin-like_sf"/>
</dbReference>